<gene>
    <name evidence="11" type="primary">dhfrIII</name>
    <name evidence="11" type="ORF">Thiowin_03795</name>
</gene>
<dbReference type="PRINTS" id="PR00070">
    <property type="entry name" value="DHFR"/>
</dbReference>
<evidence type="ECO:0000259" key="10">
    <source>
        <dbReference type="PROSITE" id="PS51330"/>
    </source>
</evidence>
<dbReference type="Pfam" id="PF00186">
    <property type="entry name" value="DHFR_1"/>
    <property type="match status" value="1"/>
</dbReference>
<keyword evidence="4 8" id="KW-0554">One-carbon metabolism</keyword>
<evidence type="ECO:0000256" key="1">
    <source>
        <dbReference type="ARBA" id="ARBA00004903"/>
    </source>
</evidence>
<dbReference type="RefSeq" id="WP_328984455.1">
    <property type="nucleotide sequence ID" value="NZ_CP121472.1"/>
</dbReference>
<dbReference type="Proteomes" id="UP001432180">
    <property type="component" value="Chromosome"/>
</dbReference>
<evidence type="ECO:0000256" key="3">
    <source>
        <dbReference type="ARBA" id="ARBA00012856"/>
    </source>
</evidence>
<organism evidence="11 12">
    <name type="scientific">Thiorhodovibrio winogradskyi</name>
    <dbReference type="NCBI Taxonomy" id="77007"/>
    <lineage>
        <taxon>Bacteria</taxon>
        <taxon>Pseudomonadati</taxon>
        <taxon>Pseudomonadota</taxon>
        <taxon>Gammaproteobacteria</taxon>
        <taxon>Chromatiales</taxon>
        <taxon>Chromatiaceae</taxon>
        <taxon>Thiorhodovibrio</taxon>
    </lineage>
</organism>
<evidence type="ECO:0000256" key="4">
    <source>
        <dbReference type="ARBA" id="ARBA00022563"/>
    </source>
</evidence>
<dbReference type="PROSITE" id="PS00075">
    <property type="entry name" value="DHFR_1"/>
    <property type="match status" value="1"/>
</dbReference>
<evidence type="ECO:0000256" key="6">
    <source>
        <dbReference type="ARBA" id="ARBA00023002"/>
    </source>
</evidence>
<dbReference type="SUPFAM" id="SSF53597">
    <property type="entry name" value="Dihydrofolate reductase-like"/>
    <property type="match status" value="1"/>
</dbReference>
<evidence type="ECO:0000256" key="2">
    <source>
        <dbReference type="ARBA" id="ARBA00009539"/>
    </source>
</evidence>
<comment type="pathway">
    <text evidence="1 8">Cofactor biosynthesis; tetrahydrofolate biosynthesis; 5,6,7,8-tetrahydrofolate from 7,8-dihydrofolate: step 1/1.</text>
</comment>
<comment type="function">
    <text evidence="7 8">Key enzyme in folate metabolism. Catalyzes an essential reaction for de novo glycine and purine synthesis, and for DNA precursor synthesis.</text>
</comment>
<dbReference type="EC" id="1.5.1.3" evidence="3 8"/>
<comment type="catalytic activity">
    <reaction evidence="8">
        <text>(6S)-5,6,7,8-tetrahydrofolate + NADP(+) = 7,8-dihydrofolate + NADPH + H(+)</text>
        <dbReference type="Rhea" id="RHEA:15009"/>
        <dbReference type="ChEBI" id="CHEBI:15378"/>
        <dbReference type="ChEBI" id="CHEBI:57451"/>
        <dbReference type="ChEBI" id="CHEBI:57453"/>
        <dbReference type="ChEBI" id="CHEBI:57783"/>
        <dbReference type="ChEBI" id="CHEBI:58349"/>
        <dbReference type="EC" id="1.5.1.3"/>
    </reaction>
</comment>
<evidence type="ECO:0000313" key="12">
    <source>
        <dbReference type="Proteomes" id="UP001432180"/>
    </source>
</evidence>
<dbReference type="InterPro" id="IPR017925">
    <property type="entry name" value="DHFR_CS"/>
</dbReference>
<evidence type="ECO:0000256" key="9">
    <source>
        <dbReference type="RuleBase" id="RU004474"/>
    </source>
</evidence>
<reference evidence="11 12" key="1">
    <citation type="journal article" date="2023" name="Microorganisms">
        <title>Thiorhodovibrio frisius and Trv. litoralis spp. nov., Two Novel Members from a Clade of Fastidious Purple Sulfur Bacteria That Exhibit Unique Red-Shifted Light-Harvesting Capabilities.</title>
        <authorList>
            <person name="Methner A."/>
            <person name="Kuzyk S.B."/>
            <person name="Petersen J."/>
            <person name="Bauer S."/>
            <person name="Brinkmann H."/>
            <person name="Sichau K."/>
            <person name="Wanner G."/>
            <person name="Wolf J."/>
            <person name="Neumann-Schaal M."/>
            <person name="Henke P."/>
            <person name="Tank M."/>
            <person name="Sproer C."/>
            <person name="Bunk B."/>
            <person name="Overmann J."/>
        </authorList>
    </citation>
    <scope>NUCLEOTIDE SEQUENCE [LARGE SCALE GENOMIC DNA]</scope>
    <source>
        <strain evidence="11 12">DSM 6702</strain>
    </source>
</reference>
<comment type="similarity">
    <text evidence="2 8 9">Belongs to the dihydrofolate reductase family.</text>
</comment>
<dbReference type="InterPro" id="IPR001796">
    <property type="entry name" value="DHFR_dom"/>
</dbReference>
<evidence type="ECO:0000256" key="7">
    <source>
        <dbReference type="ARBA" id="ARBA00025067"/>
    </source>
</evidence>
<dbReference type="PANTHER" id="PTHR48069:SF3">
    <property type="entry name" value="DIHYDROFOLATE REDUCTASE"/>
    <property type="match status" value="1"/>
</dbReference>
<keyword evidence="12" id="KW-1185">Reference proteome</keyword>
<dbReference type="CDD" id="cd00209">
    <property type="entry name" value="DHFR"/>
    <property type="match status" value="1"/>
</dbReference>
<dbReference type="EMBL" id="CP121472">
    <property type="protein sequence ID" value="WPL18708.1"/>
    <property type="molecule type" value="Genomic_DNA"/>
</dbReference>
<keyword evidence="6 8" id="KW-0560">Oxidoreductase</keyword>
<feature type="domain" description="DHFR" evidence="10">
    <location>
        <begin position="2"/>
        <end position="160"/>
    </location>
</feature>
<name>A0ABZ0SDK8_9GAMM</name>
<evidence type="ECO:0000256" key="8">
    <source>
        <dbReference type="PIRNR" id="PIRNR000194"/>
    </source>
</evidence>
<dbReference type="GO" id="GO:0004146">
    <property type="term" value="F:dihydrofolate reductase activity"/>
    <property type="evidence" value="ECO:0007669"/>
    <property type="project" value="UniProtKB-EC"/>
</dbReference>
<proteinExistence type="inferred from homology"/>
<protein>
    <recommendedName>
        <fullName evidence="3 8">Dihydrofolate reductase</fullName>
        <ecNumber evidence="3 8">1.5.1.3</ecNumber>
    </recommendedName>
</protein>
<dbReference type="NCBIfam" id="NF008037">
    <property type="entry name" value="PRK10769.1"/>
    <property type="match status" value="1"/>
</dbReference>
<dbReference type="InterPro" id="IPR024072">
    <property type="entry name" value="DHFR-like_dom_sf"/>
</dbReference>
<dbReference type="PROSITE" id="PS51330">
    <property type="entry name" value="DHFR_2"/>
    <property type="match status" value="1"/>
</dbReference>
<evidence type="ECO:0000313" key="11">
    <source>
        <dbReference type="EMBL" id="WPL18708.1"/>
    </source>
</evidence>
<sequence length="165" mass="18444">MKVSLIAALARNFVIGRDNALPWHLPADLAHFKALTLDKPIVMGRRTFESLPGLLPRREHIVVSRDQDYQPSGVAVVRSPQEAVVACAGAAELMVIGGASLYRALMPRAARMYLTWVEADVEGDVDFPRWNPAHWREVASEPRPADARNPYDLRFVTLERYVQAA</sequence>
<accession>A0ABZ0SDK8</accession>
<dbReference type="PANTHER" id="PTHR48069">
    <property type="entry name" value="DIHYDROFOLATE REDUCTASE"/>
    <property type="match status" value="1"/>
</dbReference>
<evidence type="ECO:0000256" key="5">
    <source>
        <dbReference type="ARBA" id="ARBA00022857"/>
    </source>
</evidence>
<dbReference type="Gene3D" id="3.40.430.10">
    <property type="entry name" value="Dihydrofolate Reductase, subunit A"/>
    <property type="match status" value="1"/>
</dbReference>
<dbReference type="PIRSF" id="PIRSF000194">
    <property type="entry name" value="DHFR"/>
    <property type="match status" value="1"/>
</dbReference>
<dbReference type="InterPro" id="IPR012259">
    <property type="entry name" value="DHFR"/>
</dbReference>
<keyword evidence="5 8" id="KW-0521">NADP</keyword>